<accession>A0A1I3EZ84</accession>
<keyword evidence="9" id="KW-1185">Reference proteome</keyword>
<dbReference type="InterPro" id="IPR011583">
    <property type="entry name" value="Chitinase_II/V-like_cat"/>
</dbReference>
<dbReference type="PROSITE" id="PS01095">
    <property type="entry name" value="GH18_1"/>
    <property type="match status" value="1"/>
</dbReference>
<dbReference type="GO" id="GO:0005975">
    <property type="term" value="P:carbohydrate metabolic process"/>
    <property type="evidence" value="ECO:0007669"/>
    <property type="project" value="InterPro"/>
</dbReference>
<dbReference type="GO" id="GO:0006032">
    <property type="term" value="P:chitin catabolic process"/>
    <property type="evidence" value="ECO:0007669"/>
    <property type="project" value="TreeGrafter"/>
</dbReference>
<dbReference type="SUPFAM" id="SSF51445">
    <property type="entry name" value="(Trans)glycosidases"/>
    <property type="match status" value="1"/>
</dbReference>
<dbReference type="GO" id="GO:0008843">
    <property type="term" value="F:endochitinase activity"/>
    <property type="evidence" value="ECO:0007669"/>
    <property type="project" value="UniProtKB-EC"/>
</dbReference>
<dbReference type="InterPro" id="IPR001579">
    <property type="entry name" value="Glyco_hydro_18_chit_AS"/>
</dbReference>
<dbReference type="PROSITE" id="PS51910">
    <property type="entry name" value="GH18_2"/>
    <property type="match status" value="1"/>
</dbReference>
<evidence type="ECO:0000256" key="4">
    <source>
        <dbReference type="ARBA" id="ARBA00023295"/>
    </source>
</evidence>
<gene>
    <name evidence="8" type="ORF">SAMN05421753_1052</name>
</gene>
<dbReference type="STRING" id="1576369.SAMN05421753_1052"/>
<dbReference type="InterPro" id="IPR050314">
    <property type="entry name" value="Glycosyl_Hydrlase_18"/>
</dbReference>
<dbReference type="SMART" id="SM00636">
    <property type="entry name" value="Glyco_18"/>
    <property type="match status" value="1"/>
</dbReference>
<feature type="domain" description="GH18" evidence="7">
    <location>
        <begin position="31"/>
        <end position="311"/>
    </location>
</feature>
<dbReference type="Pfam" id="PF00704">
    <property type="entry name" value="Glyco_hydro_18"/>
    <property type="match status" value="1"/>
</dbReference>
<dbReference type="Gene3D" id="3.40.5.30">
    <property type="entry name" value="(Trans)glycosidases - domain 2"/>
    <property type="match status" value="1"/>
</dbReference>
<keyword evidence="4 5" id="KW-0326">Glycosidase</keyword>
<comment type="similarity">
    <text evidence="6">Belongs to the glycosyl hydrolase 18 family.</text>
</comment>
<proteinExistence type="inferred from homology"/>
<dbReference type="OrthoDB" id="9812811at2"/>
<dbReference type="GO" id="GO:0008061">
    <property type="term" value="F:chitin binding"/>
    <property type="evidence" value="ECO:0007669"/>
    <property type="project" value="InterPro"/>
</dbReference>
<dbReference type="InterPro" id="IPR017853">
    <property type="entry name" value="GH"/>
</dbReference>
<evidence type="ECO:0000256" key="5">
    <source>
        <dbReference type="RuleBase" id="RU000489"/>
    </source>
</evidence>
<dbReference type="Gene3D" id="3.20.20.80">
    <property type="entry name" value="Glycosidases"/>
    <property type="match status" value="1"/>
</dbReference>
<name>A0A1I3EZ84_9PLAN</name>
<evidence type="ECO:0000256" key="6">
    <source>
        <dbReference type="RuleBase" id="RU004453"/>
    </source>
</evidence>
<keyword evidence="3 5" id="KW-0378">Hydrolase</keyword>
<evidence type="ECO:0000256" key="3">
    <source>
        <dbReference type="ARBA" id="ARBA00022801"/>
    </source>
</evidence>
<sequence>MTKSLSRVFAAISLCFLIPAFVLAVEPKPPFRIVGYLPEYRFSRFDAAYATGLTDLILFAAQPTPDGDIDLGKLKDAPWAMLKDFKTRYHVRLILCMGGWGQSDHFAEAVLSDKARAKLVKNAVDLLLSHRLDGLDLDWEHPKNEAESAGYARLLIELKKAFTPHGLTLSVTIAPWQQIPSEGYAAADWVQLMSYDYGQKHSTLEQAKKDIQTFLDRGVPPEKIVLGMPFYGRDVKDRDKSITYQEVQRRHHPPEQVDEVAGYFFNGPVTIRKKTRAALDAHLGGVMVWEIGQDTLSETSLLKAIRAEIEK</sequence>
<evidence type="ECO:0000313" key="8">
    <source>
        <dbReference type="EMBL" id="SFI04223.1"/>
    </source>
</evidence>
<evidence type="ECO:0000259" key="7">
    <source>
        <dbReference type="PROSITE" id="PS51910"/>
    </source>
</evidence>
<dbReference type="PANTHER" id="PTHR11177:SF317">
    <property type="entry name" value="CHITINASE 12-RELATED"/>
    <property type="match status" value="1"/>
</dbReference>
<dbReference type="AlphaFoldDB" id="A0A1I3EZ84"/>
<evidence type="ECO:0000256" key="2">
    <source>
        <dbReference type="ARBA" id="ARBA00012729"/>
    </source>
</evidence>
<evidence type="ECO:0000313" key="9">
    <source>
        <dbReference type="Proteomes" id="UP000199518"/>
    </source>
</evidence>
<dbReference type="RefSeq" id="WP_092048823.1">
    <property type="nucleotide sequence ID" value="NZ_FOQD01000005.1"/>
</dbReference>
<dbReference type="EMBL" id="FOQD01000005">
    <property type="protein sequence ID" value="SFI04223.1"/>
    <property type="molecule type" value="Genomic_DNA"/>
</dbReference>
<dbReference type="PANTHER" id="PTHR11177">
    <property type="entry name" value="CHITINASE"/>
    <property type="match status" value="1"/>
</dbReference>
<dbReference type="GO" id="GO:0005576">
    <property type="term" value="C:extracellular region"/>
    <property type="evidence" value="ECO:0007669"/>
    <property type="project" value="TreeGrafter"/>
</dbReference>
<protein>
    <recommendedName>
        <fullName evidence="2">chitinase</fullName>
        <ecNumber evidence="2">3.2.1.14</ecNumber>
    </recommendedName>
</protein>
<comment type="catalytic activity">
    <reaction evidence="1">
        <text>Random endo-hydrolysis of N-acetyl-beta-D-glucosaminide (1-&gt;4)-beta-linkages in chitin and chitodextrins.</text>
        <dbReference type="EC" id="3.2.1.14"/>
    </reaction>
</comment>
<dbReference type="InterPro" id="IPR001223">
    <property type="entry name" value="Glyco_hydro18_cat"/>
</dbReference>
<evidence type="ECO:0000256" key="1">
    <source>
        <dbReference type="ARBA" id="ARBA00000822"/>
    </source>
</evidence>
<organism evidence="8 9">
    <name type="scientific">Planctomicrobium piriforme</name>
    <dbReference type="NCBI Taxonomy" id="1576369"/>
    <lineage>
        <taxon>Bacteria</taxon>
        <taxon>Pseudomonadati</taxon>
        <taxon>Planctomycetota</taxon>
        <taxon>Planctomycetia</taxon>
        <taxon>Planctomycetales</taxon>
        <taxon>Planctomycetaceae</taxon>
        <taxon>Planctomicrobium</taxon>
    </lineage>
</organism>
<dbReference type="EC" id="3.2.1.14" evidence="2"/>
<reference evidence="9" key="1">
    <citation type="submission" date="2016-10" db="EMBL/GenBank/DDBJ databases">
        <authorList>
            <person name="Varghese N."/>
            <person name="Submissions S."/>
        </authorList>
    </citation>
    <scope>NUCLEOTIDE SEQUENCE [LARGE SCALE GENOMIC DNA]</scope>
    <source>
        <strain evidence="9">DSM 26348</strain>
    </source>
</reference>
<dbReference type="Proteomes" id="UP000199518">
    <property type="component" value="Unassembled WGS sequence"/>
</dbReference>